<dbReference type="Proteomes" id="UP000053676">
    <property type="component" value="Unassembled WGS sequence"/>
</dbReference>
<keyword evidence="1" id="KW-0472">Membrane</keyword>
<protein>
    <submittedName>
        <fullName evidence="2">Uncharacterized protein</fullName>
    </submittedName>
</protein>
<feature type="transmembrane region" description="Helical" evidence="1">
    <location>
        <begin position="24"/>
        <end position="42"/>
    </location>
</feature>
<keyword evidence="1" id="KW-1133">Transmembrane helix</keyword>
<keyword evidence="3" id="KW-1185">Reference proteome</keyword>
<name>W2T6F8_NECAM</name>
<dbReference type="AlphaFoldDB" id="W2T6F8"/>
<accession>W2T6F8</accession>
<proteinExistence type="predicted"/>
<evidence type="ECO:0000313" key="2">
    <source>
        <dbReference type="EMBL" id="ETN77595.1"/>
    </source>
</evidence>
<dbReference type="KEGG" id="nai:NECAME_10944"/>
<gene>
    <name evidence="2" type="ORF">NECAME_10944</name>
</gene>
<evidence type="ECO:0000313" key="3">
    <source>
        <dbReference type="Proteomes" id="UP000053676"/>
    </source>
</evidence>
<keyword evidence="1" id="KW-0812">Transmembrane</keyword>
<sequence>MILSALVVADQLRAAIPCSLLSLSMVPFATVSLGIGAVSWVVPRKTTQFLDNTLYRAYMRLCLFVFENLSGVQARLFISRVKRPQTWSSCVSEAMGRTVAIGVVLPRSQLLGPPLFLRYRITTRI</sequence>
<dbReference type="OrthoDB" id="189226at2759"/>
<evidence type="ECO:0000256" key="1">
    <source>
        <dbReference type="SAM" id="Phobius"/>
    </source>
</evidence>
<dbReference type="EMBL" id="KI660162">
    <property type="protein sequence ID" value="ETN77595.1"/>
    <property type="molecule type" value="Genomic_DNA"/>
</dbReference>
<dbReference type="STRING" id="51031.W2T6F8"/>
<organism evidence="2 3">
    <name type="scientific">Necator americanus</name>
    <name type="common">Human hookworm</name>
    <dbReference type="NCBI Taxonomy" id="51031"/>
    <lineage>
        <taxon>Eukaryota</taxon>
        <taxon>Metazoa</taxon>
        <taxon>Ecdysozoa</taxon>
        <taxon>Nematoda</taxon>
        <taxon>Chromadorea</taxon>
        <taxon>Rhabditida</taxon>
        <taxon>Rhabditina</taxon>
        <taxon>Rhabditomorpha</taxon>
        <taxon>Strongyloidea</taxon>
        <taxon>Ancylostomatidae</taxon>
        <taxon>Bunostominae</taxon>
        <taxon>Necator</taxon>
    </lineage>
</organism>
<reference evidence="3" key="1">
    <citation type="journal article" date="2014" name="Nat. Genet.">
        <title>Genome of the human hookworm Necator americanus.</title>
        <authorList>
            <person name="Tang Y.T."/>
            <person name="Gao X."/>
            <person name="Rosa B.A."/>
            <person name="Abubucker S."/>
            <person name="Hallsworth-Pepin K."/>
            <person name="Martin J."/>
            <person name="Tyagi R."/>
            <person name="Heizer E."/>
            <person name="Zhang X."/>
            <person name="Bhonagiri-Palsikar V."/>
            <person name="Minx P."/>
            <person name="Warren W.C."/>
            <person name="Wang Q."/>
            <person name="Zhan B."/>
            <person name="Hotez P.J."/>
            <person name="Sternberg P.W."/>
            <person name="Dougall A."/>
            <person name="Gaze S.T."/>
            <person name="Mulvenna J."/>
            <person name="Sotillo J."/>
            <person name="Ranganathan S."/>
            <person name="Rabelo E.M."/>
            <person name="Wilson R.K."/>
            <person name="Felgner P.L."/>
            <person name="Bethony J."/>
            <person name="Hawdon J.M."/>
            <person name="Gasser R.B."/>
            <person name="Loukas A."/>
            <person name="Mitreva M."/>
        </authorList>
    </citation>
    <scope>NUCLEOTIDE SEQUENCE [LARGE SCALE GENOMIC DNA]</scope>
</reference>